<keyword evidence="3 6" id="KW-0326">Glycosidase</keyword>
<dbReference type="PANTHER" id="PTHR10353:SF122">
    <property type="entry name" value="6-PHOSPHO-BETA-GLUCOSIDASE ASCB-RELATED"/>
    <property type="match status" value="1"/>
</dbReference>
<evidence type="ECO:0000313" key="7">
    <source>
        <dbReference type="EMBL" id="HJD30255.1"/>
    </source>
</evidence>
<dbReference type="InterPro" id="IPR001360">
    <property type="entry name" value="Glyco_hydro_1"/>
</dbReference>
<dbReference type="Proteomes" id="UP000823892">
    <property type="component" value="Unassembled WGS sequence"/>
</dbReference>
<dbReference type="GO" id="GO:0005829">
    <property type="term" value="C:cytosol"/>
    <property type="evidence" value="ECO:0007669"/>
    <property type="project" value="TreeGrafter"/>
</dbReference>
<dbReference type="FunFam" id="3.20.20.80:FF:000004">
    <property type="entry name" value="Beta-glucosidase 6-phospho-beta-glucosidase"/>
    <property type="match status" value="1"/>
</dbReference>
<evidence type="ECO:0000313" key="8">
    <source>
        <dbReference type="Proteomes" id="UP000823892"/>
    </source>
</evidence>
<evidence type="ECO:0000256" key="1">
    <source>
        <dbReference type="ARBA" id="ARBA00010838"/>
    </source>
</evidence>
<evidence type="ECO:0000256" key="6">
    <source>
        <dbReference type="RuleBase" id="RU004468"/>
    </source>
</evidence>
<proteinExistence type="inferred from homology"/>
<dbReference type="InterPro" id="IPR033132">
    <property type="entry name" value="GH_1_N_CS"/>
</dbReference>
<evidence type="ECO:0000256" key="2">
    <source>
        <dbReference type="ARBA" id="ARBA00022801"/>
    </source>
</evidence>
<organism evidence="7 8">
    <name type="scientific">Candidatus Blautia avicola</name>
    <dbReference type="NCBI Taxonomy" id="2838483"/>
    <lineage>
        <taxon>Bacteria</taxon>
        <taxon>Bacillati</taxon>
        <taxon>Bacillota</taxon>
        <taxon>Clostridia</taxon>
        <taxon>Lachnospirales</taxon>
        <taxon>Lachnospiraceae</taxon>
        <taxon>Blautia</taxon>
    </lineage>
</organism>
<comment type="caution">
    <text evidence="7">The sequence shown here is derived from an EMBL/GenBank/DDBJ whole genome shotgun (WGS) entry which is preliminary data.</text>
</comment>
<name>A0A9D2QV96_9FIRM</name>
<dbReference type="EC" id="3.2.1.86" evidence="7"/>
<keyword evidence="2 6" id="KW-0378">Hydrolase</keyword>
<comment type="similarity">
    <text evidence="1 5">Belongs to the glycosyl hydrolase 1 family.</text>
</comment>
<dbReference type="AlphaFoldDB" id="A0A9D2QV96"/>
<dbReference type="GO" id="GO:0016052">
    <property type="term" value="P:carbohydrate catabolic process"/>
    <property type="evidence" value="ECO:0007669"/>
    <property type="project" value="TreeGrafter"/>
</dbReference>
<dbReference type="SUPFAM" id="SSF51445">
    <property type="entry name" value="(Trans)glycosidases"/>
    <property type="match status" value="1"/>
</dbReference>
<reference evidence="7" key="2">
    <citation type="submission" date="2021-04" db="EMBL/GenBank/DDBJ databases">
        <authorList>
            <person name="Gilroy R."/>
        </authorList>
    </citation>
    <scope>NUCLEOTIDE SEQUENCE</scope>
    <source>
        <strain evidence="7">ChiBcec6-4105</strain>
    </source>
</reference>
<evidence type="ECO:0000256" key="3">
    <source>
        <dbReference type="ARBA" id="ARBA00023295"/>
    </source>
</evidence>
<dbReference type="InterPro" id="IPR017853">
    <property type="entry name" value="GH"/>
</dbReference>
<dbReference type="PROSITE" id="PS00572">
    <property type="entry name" value="GLYCOSYL_HYDROL_F1_1"/>
    <property type="match status" value="1"/>
</dbReference>
<dbReference type="NCBIfam" id="NF007154">
    <property type="entry name" value="PRK09589.1"/>
    <property type="match status" value="1"/>
</dbReference>
<gene>
    <name evidence="7" type="ORF">H9914_14875</name>
</gene>
<dbReference type="NCBIfam" id="NF007158">
    <property type="entry name" value="PRK09593.1"/>
    <property type="match status" value="1"/>
</dbReference>
<protein>
    <submittedName>
        <fullName evidence="7">6-phospho-beta-glucosidase</fullName>
        <ecNumber evidence="7">3.2.1.86</ecNumber>
    </submittedName>
</protein>
<accession>A0A9D2QV96</accession>
<evidence type="ECO:0000256" key="4">
    <source>
        <dbReference type="PROSITE-ProRule" id="PRU10055"/>
    </source>
</evidence>
<dbReference type="Gene3D" id="3.20.20.80">
    <property type="entry name" value="Glycosidases"/>
    <property type="match status" value="1"/>
</dbReference>
<dbReference type="GO" id="GO:0008706">
    <property type="term" value="F:6-phospho-beta-glucosidase activity"/>
    <property type="evidence" value="ECO:0007669"/>
    <property type="project" value="UniProtKB-EC"/>
</dbReference>
<reference evidence="7" key="1">
    <citation type="journal article" date="2021" name="PeerJ">
        <title>Extensive microbial diversity within the chicken gut microbiome revealed by metagenomics and culture.</title>
        <authorList>
            <person name="Gilroy R."/>
            <person name="Ravi A."/>
            <person name="Getino M."/>
            <person name="Pursley I."/>
            <person name="Horton D.L."/>
            <person name="Alikhan N.F."/>
            <person name="Baker D."/>
            <person name="Gharbi K."/>
            <person name="Hall N."/>
            <person name="Watson M."/>
            <person name="Adriaenssens E.M."/>
            <person name="Foster-Nyarko E."/>
            <person name="Jarju S."/>
            <person name="Secka A."/>
            <person name="Antonio M."/>
            <person name="Oren A."/>
            <person name="Chaudhuri R.R."/>
            <person name="La Ragione R."/>
            <person name="Hildebrand F."/>
            <person name="Pallen M.J."/>
        </authorList>
    </citation>
    <scope>NUCLEOTIDE SEQUENCE</scope>
    <source>
        <strain evidence="7">ChiBcec6-4105</strain>
    </source>
</reference>
<sequence>MSKGLRPDFLWGGATAANQFEGGYLEGGKGLSIDDVYKGGSATVPRVIDDHIIEGDYYPSHVAVDFYHRYKEDIALLAEMGFKCFRMSIAWSRIFPRGDEEEPNEEGLKFYDNVIDELLKYNIEPVVTISHYEMPLALVKEYGSWRNRKLVEFFHRYSKVLFQRYKGKVKYWLTFNEVNCTLGVDRPYLQAGIVYRKDENIPDVKLQVTHHLLVASALAVKECRRIDPAAKIGCMLLYPTTYADTCDPLDQIAVRNVMAPTYYYGDVYARGRYTNLCKAYQESIGGHFTMEPGDEELLKEGIVDYIGFSYYSSRVEGVHVTEYTGGNMQRGGKNPYLKVTQWGWQIDPIGLRMALNNLYDRYQLPLFIVENGMGAVDKVEEDGSIIDDYRIDYLKAHIEAMKDAVEIDHVDLMGYTPWGPIDLVSAGTGEMKKRYGFIYVDKDDQGNGTLERRKKKSFDWYKKVIATNGEDLEN</sequence>
<dbReference type="PANTHER" id="PTHR10353">
    <property type="entry name" value="GLYCOSYL HYDROLASE"/>
    <property type="match status" value="1"/>
</dbReference>
<dbReference type="PROSITE" id="PS00653">
    <property type="entry name" value="GLYCOSYL_HYDROL_F1_2"/>
    <property type="match status" value="1"/>
</dbReference>
<dbReference type="Pfam" id="PF00232">
    <property type="entry name" value="Glyco_hydro_1"/>
    <property type="match status" value="1"/>
</dbReference>
<evidence type="ECO:0000256" key="5">
    <source>
        <dbReference type="RuleBase" id="RU003690"/>
    </source>
</evidence>
<feature type="active site" description="Nucleophile" evidence="4">
    <location>
        <position position="370"/>
    </location>
</feature>
<dbReference type="PRINTS" id="PR00131">
    <property type="entry name" value="GLHYDRLASE1"/>
</dbReference>
<dbReference type="EMBL" id="DWUY01000324">
    <property type="protein sequence ID" value="HJD30255.1"/>
    <property type="molecule type" value="Genomic_DNA"/>
</dbReference>
<dbReference type="InterPro" id="IPR018120">
    <property type="entry name" value="Glyco_hydro_1_AS"/>
</dbReference>